<proteinExistence type="predicted"/>
<dbReference type="EMBL" id="JADYXP020000020">
    <property type="protein sequence ID" value="KAL0104124.1"/>
    <property type="molecule type" value="Genomic_DNA"/>
</dbReference>
<sequence>MSLALRRSIIVSRKKEWTDNTLDNLSTQLLYSKEYLRENSRSSVKSRYTEILFPPSTRTSHLACRASGPRLRHETTTGRQAGRQASTTPFPLRSNFGQVREGRG</sequence>
<keyword evidence="3" id="KW-1185">Reference proteome</keyword>
<comment type="caution">
    <text evidence="2">The sequence shown here is derived from an EMBL/GenBank/DDBJ whole genome shotgun (WGS) entry which is preliminary data.</text>
</comment>
<gene>
    <name evidence="2" type="ORF">PUN28_017082</name>
</gene>
<organism evidence="2 3">
    <name type="scientific">Cardiocondyla obscurior</name>
    <dbReference type="NCBI Taxonomy" id="286306"/>
    <lineage>
        <taxon>Eukaryota</taxon>
        <taxon>Metazoa</taxon>
        <taxon>Ecdysozoa</taxon>
        <taxon>Arthropoda</taxon>
        <taxon>Hexapoda</taxon>
        <taxon>Insecta</taxon>
        <taxon>Pterygota</taxon>
        <taxon>Neoptera</taxon>
        <taxon>Endopterygota</taxon>
        <taxon>Hymenoptera</taxon>
        <taxon>Apocrita</taxon>
        <taxon>Aculeata</taxon>
        <taxon>Formicoidea</taxon>
        <taxon>Formicidae</taxon>
        <taxon>Myrmicinae</taxon>
        <taxon>Cardiocondyla</taxon>
    </lineage>
</organism>
<feature type="compositionally biased region" description="Polar residues" evidence="1">
    <location>
        <begin position="77"/>
        <end position="89"/>
    </location>
</feature>
<dbReference type="Proteomes" id="UP001430953">
    <property type="component" value="Unassembled WGS sequence"/>
</dbReference>
<reference evidence="2 3" key="1">
    <citation type="submission" date="2023-03" db="EMBL/GenBank/DDBJ databases">
        <title>High recombination rates correlate with genetic variation in Cardiocondyla obscurior ants.</title>
        <authorList>
            <person name="Errbii M."/>
        </authorList>
    </citation>
    <scope>NUCLEOTIDE SEQUENCE [LARGE SCALE GENOMIC DNA]</scope>
    <source>
        <strain evidence="2">Alpha-2009</strain>
        <tissue evidence="2">Whole body</tissue>
    </source>
</reference>
<evidence type="ECO:0000256" key="1">
    <source>
        <dbReference type="SAM" id="MobiDB-lite"/>
    </source>
</evidence>
<dbReference type="AlphaFoldDB" id="A0AAW2EK62"/>
<name>A0AAW2EK62_9HYME</name>
<evidence type="ECO:0000313" key="3">
    <source>
        <dbReference type="Proteomes" id="UP001430953"/>
    </source>
</evidence>
<accession>A0AAW2EK62</accession>
<evidence type="ECO:0000313" key="2">
    <source>
        <dbReference type="EMBL" id="KAL0104124.1"/>
    </source>
</evidence>
<protein>
    <submittedName>
        <fullName evidence="2">Uncharacterized protein</fullName>
    </submittedName>
</protein>
<feature type="region of interest" description="Disordered" evidence="1">
    <location>
        <begin position="60"/>
        <end position="104"/>
    </location>
</feature>